<dbReference type="Pfam" id="PF05485">
    <property type="entry name" value="THAP"/>
    <property type="match status" value="1"/>
</dbReference>
<evidence type="ECO:0000259" key="5">
    <source>
        <dbReference type="Pfam" id="PF05485"/>
    </source>
</evidence>
<keyword evidence="2" id="KW-0863">Zinc-finger</keyword>
<keyword evidence="1" id="KW-0479">Metal-binding</keyword>
<reference evidence="6 7" key="1">
    <citation type="submission" date="2019-08" db="EMBL/GenBank/DDBJ databases">
        <title>Whole genome of Aphis craccivora.</title>
        <authorList>
            <person name="Voronova N.V."/>
            <person name="Shulinski R.S."/>
            <person name="Bandarenka Y.V."/>
            <person name="Zhorov D.G."/>
            <person name="Warner D."/>
        </authorList>
    </citation>
    <scope>NUCLEOTIDE SEQUENCE [LARGE SCALE GENOMIC DNA]</scope>
    <source>
        <strain evidence="6">180601</strain>
        <tissue evidence="6">Whole Body</tissue>
    </source>
</reference>
<keyword evidence="7" id="KW-1185">Reference proteome</keyword>
<accession>A0A6G0VKG7</accession>
<comment type="caution">
    <text evidence="6">The sequence shown here is derived from an EMBL/GenBank/DDBJ whole genome shotgun (WGS) entry which is preliminary data.</text>
</comment>
<dbReference type="GO" id="GO:0008270">
    <property type="term" value="F:zinc ion binding"/>
    <property type="evidence" value="ECO:0007669"/>
    <property type="project" value="UniProtKB-KW"/>
</dbReference>
<dbReference type="GO" id="GO:0003677">
    <property type="term" value="F:DNA binding"/>
    <property type="evidence" value="ECO:0007669"/>
    <property type="project" value="UniProtKB-KW"/>
</dbReference>
<keyword evidence="4" id="KW-0238">DNA-binding</keyword>
<protein>
    <submittedName>
        <fullName evidence="6">THAP-type domain-containing protein</fullName>
    </submittedName>
</protein>
<organism evidence="6 7">
    <name type="scientific">Aphis craccivora</name>
    <name type="common">Cowpea aphid</name>
    <dbReference type="NCBI Taxonomy" id="307492"/>
    <lineage>
        <taxon>Eukaryota</taxon>
        <taxon>Metazoa</taxon>
        <taxon>Ecdysozoa</taxon>
        <taxon>Arthropoda</taxon>
        <taxon>Hexapoda</taxon>
        <taxon>Insecta</taxon>
        <taxon>Pterygota</taxon>
        <taxon>Neoptera</taxon>
        <taxon>Paraneoptera</taxon>
        <taxon>Hemiptera</taxon>
        <taxon>Sternorrhyncha</taxon>
        <taxon>Aphidomorpha</taxon>
        <taxon>Aphidoidea</taxon>
        <taxon>Aphididae</taxon>
        <taxon>Aphidini</taxon>
        <taxon>Aphis</taxon>
        <taxon>Aphis</taxon>
    </lineage>
</organism>
<dbReference type="InterPro" id="IPR006612">
    <property type="entry name" value="THAP_Znf"/>
</dbReference>
<evidence type="ECO:0000313" key="6">
    <source>
        <dbReference type="EMBL" id="KAF0691164.1"/>
    </source>
</evidence>
<dbReference type="AlphaFoldDB" id="A0A6G0VKG7"/>
<gene>
    <name evidence="6" type="ORF">FWK35_00038425</name>
</gene>
<evidence type="ECO:0000313" key="7">
    <source>
        <dbReference type="Proteomes" id="UP000478052"/>
    </source>
</evidence>
<feature type="domain" description="THAP-type" evidence="5">
    <location>
        <begin position="9"/>
        <end position="44"/>
    </location>
</feature>
<name>A0A6G0VKG7_APHCR</name>
<keyword evidence="3" id="KW-0862">Zinc</keyword>
<evidence type="ECO:0000256" key="1">
    <source>
        <dbReference type="ARBA" id="ARBA00022723"/>
    </source>
</evidence>
<evidence type="ECO:0000256" key="3">
    <source>
        <dbReference type="ARBA" id="ARBA00022833"/>
    </source>
</evidence>
<proteinExistence type="predicted"/>
<dbReference type="Proteomes" id="UP000478052">
    <property type="component" value="Unassembled WGS sequence"/>
</dbReference>
<dbReference type="EMBL" id="VUJU01016035">
    <property type="protein sequence ID" value="KAF0691164.1"/>
    <property type="molecule type" value="Genomic_DNA"/>
</dbReference>
<sequence length="62" mass="7132">NLKLLSLDKSKLYTKYLCEEHFSPDCFMTKEMSRLKPTAIPYKFNDKDQPSTSSGNVTLKLS</sequence>
<dbReference type="SUPFAM" id="SSF57716">
    <property type="entry name" value="Glucocorticoid receptor-like (DNA-binding domain)"/>
    <property type="match status" value="1"/>
</dbReference>
<feature type="non-terminal residue" evidence="6">
    <location>
        <position position="1"/>
    </location>
</feature>
<evidence type="ECO:0000256" key="2">
    <source>
        <dbReference type="ARBA" id="ARBA00022771"/>
    </source>
</evidence>
<evidence type="ECO:0000256" key="4">
    <source>
        <dbReference type="ARBA" id="ARBA00023125"/>
    </source>
</evidence>